<name>A0A9J6ZDQ1_9BACL</name>
<evidence type="ECO:0000313" key="3">
    <source>
        <dbReference type="EMBL" id="URN94151.1"/>
    </source>
</evidence>
<protein>
    <submittedName>
        <fullName evidence="3">Uncharacterized protein</fullName>
    </submittedName>
</protein>
<dbReference type="Proteomes" id="UP001056756">
    <property type="component" value="Chromosome"/>
</dbReference>
<feature type="region of interest" description="Disordered" evidence="1">
    <location>
        <begin position="1"/>
        <end position="45"/>
    </location>
</feature>
<evidence type="ECO:0000313" key="4">
    <source>
        <dbReference type="Proteomes" id="UP001056756"/>
    </source>
</evidence>
<dbReference type="EMBL" id="CP097899">
    <property type="protein sequence ID" value="URN94151.1"/>
    <property type="molecule type" value="Genomic_DNA"/>
</dbReference>
<keyword evidence="2" id="KW-0472">Membrane</keyword>
<keyword evidence="2" id="KW-1133">Transmembrane helix</keyword>
<accession>A0A9J6ZDQ1</accession>
<dbReference type="KEGG" id="plig:NAG76_20375"/>
<reference evidence="3" key="1">
    <citation type="submission" date="2022-05" db="EMBL/GenBank/DDBJ databases">
        <title>Novel bacterial taxa in a minimal lignocellulolytic consortium and its capacity to transform plastics disclosed by genome-resolved metagenomics.</title>
        <authorList>
            <person name="Rodriguez C.A.D."/>
            <person name="Diaz-Garcia L."/>
            <person name="Herrera K."/>
            <person name="Tarazona N.A."/>
            <person name="Sproer C."/>
            <person name="Overmann J."/>
            <person name="Jimenez D.J."/>
        </authorList>
    </citation>
    <scope>NUCLEOTIDE SEQUENCE</scope>
    <source>
        <strain evidence="3">MAG5</strain>
    </source>
</reference>
<sequence length="78" mass="9383">MSRKEKFSRSARNHRQQEADNQIYLDGENEETKLPSRSKKHPSSKNKLSRLYYNLLFILFVALVIFLFWYGNKYYSTS</sequence>
<proteinExistence type="predicted"/>
<evidence type="ECO:0000256" key="2">
    <source>
        <dbReference type="SAM" id="Phobius"/>
    </source>
</evidence>
<evidence type="ECO:0000256" key="1">
    <source>
        <dbReference type="SAM" id="MobiDB-lite"/>
    </source>
</evidence>
<dbReference type="AlphaFoldDB" id="A0A9J6ZDQ1"/>
<feature type="transmembrane region" description="Helical" evidence="2">
    <location>
        <begin position="51"/>
        <end position="70"/>
    </location>
</feature>
<gene>
    <name evidence="3" type="ORF">NAG76_20375</name>
</gene>
<keyword evidence="2" id="KW-0812">Transmembrane</keyword>
<organism evidence="3 4">
    <name type="scientific">Candidatus Pristimantibacillus lignocellulolyticus</name>
    <dbReference type="NCBI Taxonomy" id="2994561"/>
    <lineage>
        <taxon>Bacteria</taxon>
        <taxon>Bacillati</taxon>
        <taxon>Bacillota</taxon>
        <taxon>Bacilli</taxon>
        <taxon>Bacillales</taxon>
        <taxon>Paenibacillaceae</taxon>
        <taxon>Candidatus Pristimantibacillus</taxon>
    </lineage>
</organism>
<feature type="compositionally biased region" description="Basic residues" evidence="1">
    <location>
        <begin position="36"/>
        <end position="45"/>
    </location>
</feature>